<feature type="region of interest" description="Disordered" evidence="6">
    <location>
        <begin position="525"/>
        <end position="544"/>
    </location>
</feature>
<dbReference type="GeneID" id="107413849"/>
<comment type="similarity">
    <text evidence="1">Belongs to the ClpA/ClpB family.</text>
</comment>
<dbReference type="InterPro" id="IPR036628">
    <property type="entry name" value="Clp_N_dom_sf"/>
</dbReference>
<evidence type="ECO:0000256" key="1">
    <source>
        <dbReference type="ARBA" id="ARBA00008675"/>
    </source>
</evidence>
<evidence type="ECO:0000313" key="9">
    <source>
        <dbReference type="RefSeq" id="XP_048325820.2"/>
    </source>
</evidence>
<dbReference type="Proteomes" id="UP001652623">
    <property type="component" value="Chromosome 8"/>
</dbReference>
<dbReference type="Gene3D" id="3.40.50.300">
    <property type="entry name" value="P-loop containing nucleotide triphosphate hydrolases"/>
    <property type="match status" value="1"/>
</dbReference>
<dbReference type="InterPro" id="IPR004176">
    <property type="entry name" value="Clp_R_N"/>
</dbReference>
<dbReference type="Gene3D" id="1.10.1780.10">
    <property type="entry name" value="Clp, N-terminal domain"/>
    <property type="match status" value="1"/>
</dbReference>
<dbReference type="InterPro" id="IPR051650">
    <property type="entry name" value="SL_signaling_regulator"/>
</dbReference>
<dbReference type="InterPro" id="IPR027417">
    <property type="entry name" value="P-loop_NTPase"/>
</dbReference>
<dbReference type="PROSITE" id="PS51903">
    <property type="entry name" value="CLP_R"/>
    <property type="match status" value="1"/>
</dbReference>
<dbReference type="Pfam" id="PF23569">
    <property type="entry name" value="NBD_SMAX1"/>
    <property type="match status" value="1"/>
</dbReference>
<proteinExistence type="inferred from homology"/>
<evidence type="ECO:0000256" key="6">
    <source>
        <dbReference type="SAM" id="MobiDB-lite"/>
    </source>
</evidence>
<dbReference type="InterPro" id="IPR003959">
    <property type="entry name" value="ATPase_AAA_core"/>
</dbReference>
<protein>
    <submittedName>
        <fullName evidence="9">Protein SMAX1-LIKE 7 isoform X1</fullName>
    </submittedName>
</protein>
<evidence type="ECO:0000256" key="3">
    <source>
        <dbReference type="ARBA" id="ARBA00023015"/>
    </source>
</evidence>
<sequence length="1112" mass="122892">MPTPVSVARQCLTSEAAHALDEAVAVARRRGHAQTTSLHAVSALLSLPSSALRDACARARNSAYSPRLQFKALELCLGVSLDRGTSTQLADDPPVSNSLMAAIKRSQANQRRQPENYHLYHQIPQQSSISCVKVELQHLILSILDDPVVSRVFGEAGFRSSEIKLAILRPFPQLLRYSRSQGPPMFLYNLTEYGTGSGRRGPVISFPGFPGFFCDGDENCRRIGEVLDRNKGRNPLLVGVCAYDALQSFTEALEKRKEGVLPVGLSGLNIISIEQDISRFVTEDFDEGSLNSRFSEVGLLAEQCLGPGLVVNFGDLKAFVGENGRGGTVSNVVEQLTKLMEDQVGKIWLIGAAASYESYLKFVNRFPAIEKEWDLQLLPITSPRSSMAESYPRSSLMESFVPFGGLFSAPSDLTLPVSGSFQCLPRCHQCNEKCEQEVFALSKEAFTTSVADQYQSSLPSWLQMAASLGSSKELEGKTKDDRVVLNAKVAGLQKKWDNICQRLHHSQSLPEAKLFPTIVGFRSAENRKDGADNPGSNKADISSDETRCMNVNSCMPTGMDKISESQKSIPFSVVSKPKNRSVLSELWEKPSKDEDLESGGIRSPCSLSNSSVEDGSRTSPASATSVTTDLGLGISSSGCNKVKEPQNLKNMEHQRDISSRFSSNVDLVNGYISNHAAQPPLSSSPDNHEQVDPRDVKMLFRALFERVGWQWEAISVISQTIACHRRKSEKCHESSYKGNIWLNFIGPDRFGKRKIAVALAELLYGNRENFIDVDLSSQDQMVGSGSIFECQYINGYDVKFRGKTVVDYVACKLCKKSLAVVFLENVDKSDVLVQKSLSQAILTGKFPDSYGREVSVNNMIFVTTSTFSKGDNILDSRKEPSSYTEERILRAKGWPVKIKIEHAIGGISVSQNQMVTDTIREAVSSPILVNKRKLVGVNEFLEQQEISETPKRAHKTSTGHLDLNLPAEDDEVQQTDEGSSESDPASENSKAWLQQLFDKVDETVVFKQVDFNALAEKVLKEIKNGFHKFVPSECQLEIDSRVMEQLLAAAYLSDRYAEVKDWVDQVLSRGFAEMSKKYSLTACSIVKLVSCEGLCLEEEKAPRTLLPPRIIF</sequence>
<accession>A0ABM3ICZ2</accession>
<evidence type="ECO:0000256" key="5">
    <source>
        <dbReference type="PROSITE-ProRule" id="PRU01251"/>
    </source>
</evidence>
<feature type="compositionally biased region" description="Polar residues" evidence="6">
    <location>
        <begin position="605"/>
        <end position="629"/>
    </location>
</feature>
<evidence type="ECO:0000259" key="7">
    <source>
        <dbReference type="PROSITE" id="PS51903"/>
    </source>
</evidence>
<dbReference type="InterPro" id="IPR058680">
    <property type="entry name" value="NBD_SMAX1-like"/>
</dbReference>
<name>A0ABM3ICZ2_ZIZJJ</name>
<dbReference type="PANTHER" id="PTHR43572:SF49">
    <property type="entry name" value="PROTEIN SMAX1-LIKE 8"/>
    <property type="match status" value="1"/>
</dbReference>
<feature type="region of interest" description="Disordered" evidence="6">
    <location>
        <begin position="946"/>
        <end position="987"/>
    </location>
</feature>
<feature type="region of interest" description="Disordered" evidence="6">
    <location>
        <begin position="589"/>
        <end position="629"/>
    </location>
</feature>
<evidence type="ECO:0000313" key="8">
    <source>
        <dbReference type="Proteomes" id="UP001652623"/>
    </source>
</evidence>
<gene>
    <name evidence="9" type="primary">LOC107413849</name>
</gene>
<evidence type="ECO:0000256" key="2">
    <source>
        <dbReference type="ARBA" id="ARBA00022737"/>
    </source>
</evidence>
<dbReference type="RefSeq" id="XP_048325820.2">
    <property type="nucleotide sequence ID" value="XM_048469863.2"/>
</dbReference>
<feature type="compositionally biased region" description="Acidic residues" evidence="6">
    <location>
        <begin position="967"/>
        <end position="980"/>
    </location>
</feature>
<keyword evidence="8" id="KW-1185">Reference proteome</keyword>
<dbReference type="PANTHER" id="PTHR43572">
    <property type="entry name" value="CHAPERONE PROTEIN CLPD, CHLOROPLASTIC"/>
    <property type="match status" value="1"/>
</dbReference>
<keyword evidence="3" id="KW-0805">Transcription regulation</keyword>
<feature type="domain" description="Clp R" evidence="7">
    <location>
        <begin position="8"/>
        <end position="173"/>
    </location>
</feature>
<evidence type="ECO:0000256" key="4">
    <source>
        <dbReference type="ARBA" id="ARBA00023163"/>
    </source>
</evidence>
<organism evidence="8 9">
    <name type="scientific">Ziziphus jujuba</name>
    <name type="common">Chinese jujube</name>
    <name type="synonym">Ziziphus sativa</name>
    <dbReference type="NCBI Taxonomy" id="326968"/>
    <lineage>
        <taxon>Eukaryota</taxon>
        <taxon>Viridiplantae</taxon>
        <taxon>Streptophyta</taxon>
        <taxon>Embryophyta</taxon>
        <taxon>Tracheophyta</taxon>
        <taxon>Spermatophyta</taxon>
        <taxon>Magnoliopsida</taxon>
        <taxon>eudicotyledons</taxon>
        <taxon>Gunneridae</taxon>
        <taxon>Pentapetalae</taxon>
        <taxon>rosids</taxon>
        <taxon>fabids</taxon>
        <taxon>Rosales</taxon>
        <taxon>Rhamnaceae</taxon>
        <taxon>Paliureae</taxon>
        <taxon>Ziziphus</taxon>
    </lineage>
</organism>
<keyword evidence="2 5" id="KW-0677">Repeat</keyword>
<dbReference type="SUPFAM" id="SSF52540">
    <property type="entry name" value="P-loop containing nucleoside triphosphate hydrolases"/>
    <property type="match status" value="1"/>
</dbReference>
<dbReference type="Pfam" id="PF26587">
    <property type="entry name" value="AAA_lid_SMAX1"/>
    <property type="match status" value="1"/>
</dbReference>
<reference evidence="9" key="1">
    <citation type="submission" date="2025-08" db="UniProtKB">
        <authorList>
            <consortium name="RefSeq"/>
        </authorList>
    </citation>
    <scope>IDENTIFICATION</scope>
    <source>
        <tissue evidence="9">Seedling</tissue>
    </source>
</reference>
<dbReference type="InterPro" id="IPR058954">
    <property type="entry name" value="AAA_lid_SMAX1"/>
</dbReference>
<keyword evidence="4" id="KW-0804">Transcription</keyword>
<dbReference type="Pfam" id="PF07724">
    <property type="entry name" value="AAA_2"/>
    <property type="match status" value="1"/>
</dbReference>